<accession>A0A0R3SCY2</accession>
<dbReference type="InterPro" id="IPR036179">
    <property type="entry name" value="Ig-like_dom_sf"/>
</dbReference>
<dbReference type="Pfam" id="PF07679">
    <property type="entry name" value="I-set"/>
    <property type="match status" value="1"/>
</dbReference>
<sequence>MALYQTFNLLFRIFVVPEKFINITLEEGATELTLQCNEKERRVAWYKDGLKLRPSLRFQINSTGSLRILGINKDHTGIYRCFVNLLNKAQLIRSYSIQVACEL</sequence>
<dbReference type="SUPFAM" id="SSF48726">
    <property type="entry name" value="Immunoglobulin"/>
    <property type="match status" value="1"/>
</dbReference>
<reference evidence="4" key="1">
    <citation type="submission" date="2017-02" db="UniProtKB">
        <authorList>
            <consortium name="WormBaseParasite"/>
        </authorList>
    </citation>
    <scope>IDENTIFICATION</scope>
</reference>
<dbReference type="InterPro" id="IPR007110">
    <property type="entry name" value="Ig-like_dom"/>
</dbReference>
<dbReference type="Proteomes" id="UP000274504">
    <property type="component" value="Unassembled WGS sequence"/>
</dbReference>
<dbReference type="OrthoDB" id="9355041at2759"/>
<reference evidence="2 3" key="2">
    <citation type="submission" date="2018-11" db="EMBL/GenBank/DDBJ databases">
        <authorList>
            <consortium name="Pathogen Informatics"/>
        </authorList>
    </citation>
    <scope>NUCLEOTIDE SEQUENCE [LARGE SCALE GENOMIC DNA]</scope>
</reference>
<dbReference type="InterPro" id="IPR013098">
    <property type="entry name" value="Ig_I-set"/>
</dbReference>
<protein>
    <submittedName>
        <fullName evidence="4">Ig-like domain-containing protein</fullName>
    </submittedName>
</protein>
<evidence type="ECO:0000313" key="3">
    <source>
        <dbReference type="Proteomes" id="UP000274504"/>
    </source>
</evidence>
<evidence type="ECO:0000313" key="2">
    <source>
        <dbReference type="EMBL" id="VDL19949.1"/>
    </source>
</evidence>
<dbReference type="CDD" id="cd00096">
    <property type="entry name" value="Ig"/>
    <property type="match status" value="1"/>
</dbReference>
<evidence type="ECO:0000259" key="1">
    <source>
        <dbReference type="PROSITE" id="PS50835"/>
    </source>
</evidence>
<proteinExistence type="predicted"/>
<dbReference type="Gene3D" id="2.60.40.10">
    <property type="entry name" value="Immunoglobulins"/>
    <property type="match status" value="1"/>
</dbReference>
<dbReference type="EMBL" id="UYSG01000617">
    <property type="protein sequence ID" value="VDL19949.1"/>
    <property type="molecule type" value="Genomic_DNA"/>
</dbReference>
<evidence type="ECO:0000313" key="4">
    <source>
        <dbReference type="WBParaSite" id="HDID_0000248701-mRNA-1"/>
    </source>
</evidence>
<dbReference type="WBParaSite" id="HDID_0000248701-mRNA-1">
    <property type="protein sequence ID" value="HDID_0000248701-mRNA-1"/>
    <property type="gene ID" value="HDID_0000248701"/>
</dbReference>
<gene>
    <name evidence="2" type="ORF">HDID_LOCUS2488</name>
</gene>
<dbReference type="InterPro" id="IPR013783">
    <property type="entry name" value="Ig-like_fold"/>
</dbReference>
<organism evidence="4">
    <name type="scientific">Hymenolepis diminuta</name>
    <name type="common">Rat tapeworm</name>
    <dbReference type="NCBI Taxonomy" id="6216"/>
    <lineage>
        <taxon>Eukaryota</taxon>
        <taxon>Metazoa</taxon>
        <taxon>Spiralia</taxon>
        <taxon>Lophotrochozoa</taxon>
        <taxon>Platyhelminthes</taxon>
        <taxon>Cestoda</taxon>
        <taxon>Eucestoda</taxon>
        <taxon>Cyclophyllidea</taxon>
        <taxon>Hymenolepididae</taxon>
        <taxon>Hymenolepis</taxon>
    </lineage>
</organism>
<dbReference type="AlphaFoldDB" id="A0A0R3SCY2"/>
<dbReference type="PROSITE" id="PS50835">
    <property type="entry name" value="IG_LIKE"/>
    <property type="match status" value="1"/>
</dbReference>
<feature type="domain" description="Ig-like" evidence="1">
    <location>
        <begin position="17"/>
        <end position="98"/>
    </location>
</feature>
<name>A0A0R3SCY2_HYMDI</name>